<dbReference type="Proteomes" id="UP000467193">
    <property type="component" value="Chromosome"/>
</dbReference>
<proteinExistence type="inferred from homology"/>
<dbReference type="InterPro" id="IPR016161">
    <property type="entry name" value="Ald_DH/histidinol_DH"/>
</dbReference>
<dbReference type="InterPro" id="IPR016162">
    <property type="entry name" value="Ald_DH_N"/>
</dbReference>
<dbReference type="SUPFAM" id="SSF53720">
    <property type="entry name" value="ALDH-like"/>
    <property type="match status" value="1"/>
</dbReference>
<dbReference type="FunFam" id="3.40.605.10:FF:000007">
    <property type="entry name" value="NAD/NADP-dependent betaine aldehyde dehydrogenase"/>
    <property type="match status" value="1"/>
</dbReference>
<protein>
    <submittedName>
        <fullName evidence="6">Aldehyde dehydrogenase</fullName>
    </submittedName>
</protein>
<dbReference type="EMBL" id="AP022588">
    <property type="protein sequence ID" value="BBY30350.1"/>
    <property type="molecule type" value="Genomic_DNA"/>
</dbReference>
<name>A0A7I7QWL1_9MYCO</name>
<dbReference type="InterPro" id="IPR016163">
    <property type="entry name" value="Ald_DH_C"/>
</dbReference>
<dbReference type="PANTHER" id="PTHR11699">
    <property type="entry name" value="ALDEHYDE DEHYDROGENASE-RELATED"/>
    <property type="match status" value="1"/>
</dbReference>
<evidence type="ECO:0000256" key="4">
    <source>
        <dbReference type="RuleBase" id="RU003345"/>
    </source>
</evidence>
<evidence type="ECO:0000256" key="3">
    <source>
        <dbReference type="PROSITE-ProRule" id="PRU10007"/>
    </source>
</evidence>
<dbReference type="Gene3D" id="3.40.605.10">
    <property type="entry name" value="Aldehyde Dehydrogenase, Chain A, domain 1"/>
    <property type="match status" value="1"/>
</dbReference>
<keyword evidence="2 4" id="KW-0560">Oxidoreductase</keyword>
<dbReference type="FunFam" id="3.40.309.10:FF:000009">
    <property type="entry name" value="Aldehyde dehydrogenase A"/>
    <property type="match status" value="1"/>
</dbReference>
<dbReference type="InterPro" id="IPR015590">
    <property type="entry name" value="Aldehyde_DH_dom"/>
</dbReference>
<keyword evidence="7" id="KW-1185">Reference proteome</keyword>
<dbReference type="InterPro" id="IPR029510">
    <property type="entry name" value="Ald_DH_CS_GLU"/>
</dbReference>
<comment type="similarity">
    <text evidence="1 4">Belongs to the aldehyde dehydrogenase family.</text>
</comment>
<feature type="active site" evidence="3">
    <location>
        <position position="252"/>
    </location>
</feature>
<organism evidence="6 7">
    <name type="scientific">Mycolicibacterium sediminis</name>
    <dbReference type="NCBI Taxonomy" id="1286180"/>
    <lineage>
        <taxon>Bacteria</taxon>
        <taxon>Bacillati</taxon>
        <taxon>Actinomycetota</taxon>
        <taxon>Actinomycetes</taxon>
        <taxon>Mycobacteriales</taxon>
        <taxon>Mycobacteriaceae</taxon>
        <taxon>Mycolicibacterium</taxon>
    </lineage>
</organism>
<evidence type="ECO:0000256" key="1">
    <source>
        <dbReference type="ARBA" id="ARBA00009986"/>
    </source>
</evidence>
<evidence type="ECO:0000313" key="6">
    <source>
        <dbReference type="EMBL" id="BBY30350.1"/>
    </source>
</evidence>
<dbReference type="Pfam" id="PF00171">
    <property type="entry name" value="Aldedh"/>
    <property type="match status" value="1"/>
</dbReference>
<evidence type="ECO:0000259" key="5">
    <source>
        <dbReference type="Pfam" id="PF00171"/>
    </source>
</evidence>
<feature type="domain" description="Aldehyde dehydrogenase" evidence="5">
    <location>
        <begin position="26"/>
        <end position="479"/>
    </location>
</feature>
<dbReference type="GO" id="GO:0016620">
    <property type="term" value="F:oxidoreductase activity, acting on the aldehyde or oxo group of donors, NAD or NADP as acceptor"/>
    <property type="evidence" value="ECO:0007669"/>
    <property type="project" value="InterPro"/>
</dbReference>
<dbReference type="KEGG" id="msei:MSEDJ_44460"/>
<accession>A0A7I7QWL1</accession>
<sequence>MTATDQAATVTIPLLIDGRDVDGPITEVRNPARLTETVGGYATGDGASVDAAVAAAEAAFPGWAARPARDRAAALTLTADAIDADLANLSTLLTREHGKILADATAEIANTARTLRYYTGLADYASRETTTEDHRGRIVERRAAMGVVAVIVPWNYPVLLATLMIAPALVAGNTVVVKLPDNSPLALALVLRRLASAVEPGVVNVVAGSGQDVGAALTTHPRVRKVSFTGSTATGRAIMRDASVNLKNLSLELGGNDPAIVLDSATVDAQLIDELVRGAFTSTGQVCYAPKRLYVHRNLFDEFTEAFTAATDTLVVGDGLDPAVRMGPLNNRQQHRTVTDLIQASRSEGASVAEVGQYLDADADGGYFLRPTIVTGLRQNSALVQQEQFGPVVPILAYDTEDEAIALANDSEYGLAASVWSDDVDHAFDVGRRIQAGSVFVNIHRVGASDPSMPFGGFKQSGIGRGHGEIALDEASEVQILADRIDMHTKLTHPKKARP</sequence>
<dbReference type="Gene3D" id="3.40.309.10">
    <property type="entry name" value="Aldehyde Dehydrogenase, Chain A, domain 2"/>
    <property type="match status" value="1"/>
</dbReference>
<gene>
    <name evidence="6" type="ORF">MSEDJ_44460</name>
</gene>
<dbReference type="RefSeq" id="WP_163799753.1">
    <property type="nucleotide sequence ID" value="NZ_AP022588.1"/>
</dbReference>
<dbReference type="AlphaFoldDB" id="A0A7I7QWL1"/>
<dbReference type="PROSITE" id="PS00687">
    <property type="entry name" value="ALDEHYDE_DEHYDR_GLU"/>
    <property type="match status" value="1"/>
</dbReference>
<evidence type="ECO:0000256" key="2">
    <source>
        <dbReference type="ARBA" id="ARBA00023002"/>
    </source>
</evidence>
<reference evidence="6 7" key="1">
    <citation type="journal article" date="2019" name="Emerg. Microbes Infect.">
        <title>Comprehensive subspecies identification of 175 nontuberculous mycobacteria species based on 7547 genomic profiles.</title>
        <authorList>
            <person name="Matsumoto Y."/>
            <person name="Kinjo T."/>
            <person name="Motooka D."/>
            <person name="Nabeya D."/>
            <person name="Jung N."/>
            <person name="Uechi K."/>
            <person name="Horii T."/>
            <person name="Iida T."/>
            <person name="Fujita J."/>
            <person name="Nakamura S."/>
        </authorList>
    </citation>
    <scope>NUCLEOTIDE SEQUENCE [LARGE SCALE GENOMIC DNA]</scope>
    <source>
        <strain evidence="6 7">JCM 17899</strain>
    </source>
</reference>
<evidence type="ECO:0000313" key="7">
    <source>
        <dbReference type="Proteomes" id="UP000467193"/>
    </source>
</evidence>